<evidence type="ECO:0000313" key="5">
    <source>
        <dbReference type="Proteomes" id="UP001166191"/>
    </source>
</evidence>
<evidence type="ECO:0000313" key="4">
    <source>
        <dbReference type="EMBL" id="MBU3029630.1"/>
    </source>
</evidence>
<organism evidence="4 5">
    <name type="scientific">Paracoccus marinaquae</name>
    <dbReference type="NCBI Taxonomy" id="2841926"/>
    <lineage>
        <taxon>Bacteria</taxon>
        <taxon>Pseudomonadati</taxon>
        <taxon>Pseudomonadota</taxon>
        <taxon>Alphaproteobacteria</taxon>
        <taxon>Rhodobacterales</taxon>
        <taxon>Paracoccaceae</taxon>
        <taxon>Paracoccus</taxon>
    </lineage>
</organism>
<proteinExistence type="predicted"/>
<keyword evidence="3" id="KW-1133">Transmembrane helix</keyword>
<dbReference type="Proteomes" id="UP001166191">
    <property type="component" value="Unassembled WGS sequence"/>
</dbReference>
<feature type="compositionally biased region" description="Low complexity" evidence="2">
    <location>
        <begin position="125"/>
        <end position="144"/>
    </location>
</feature>
<feature type="transmembrane region" description="Helical" evidence="3">
    <location>
        <begin position="50"/>
        <end position="71"/>
    </location>
</feature>
<evidence type="ECO:0000256" key="2">
    <source>
        <dbReference type="SAM" id="MobiDB-lite"/>
    </source>
</evidence>
<dbReference type="RefSeq" id="WP_216032317.1">
    <property type="nucleotide sequence ID" value="NZ_JAHKNG010000006.1"/>
</dbReference>
<keyword evidence="3" id="KW-0472">Membrane</keyword>
<dbReference type="EMBL" id="JAHKNG010000006">
    <property type="protein sequence ID" value="MBU3029630.1"/>
    <property type="molecule type" value="Genomic_DNA"/>
</dbReference>
<sequence length="318" mass="33761">MSPLTRITALARRDATTTIGVALTAAWLLLVLLFWLLAPGEAGRPGGVAWLLSAIGVVLPLGLIWMAVGLARSVAALRAEADDLRQRLSQLREYAATRGAPLPSAEGRRAAPAPAEPRHAPPQPAATAARAPQPRAGAAAAPRTRPVDSRQTAMPFDTPEPVDIAPETLIRALNFPDGPDDGEAIAALRLALKDHENSRVLRAAQDVVTLLAAQDIYMDDLPPDLAPAAVWRRQAEGARGSAIAALGGIHDEIALEVASVLLRGDEIFRDTAHHFLRHFDGLLSRLVPQLDDDQIAILADTRSARAFMLVGRAAGIFG</sequence>
<keyword evidence="5" id="KW-1185">Reference proteome</keyword>
<evidence type="ECO:0000256" key="3">
    <source>
        <dbReference type="SAM" id="Phobius"/>
    </source>
</evidence>
<feature type="transmembrane region" description="Helical" evidence="3">
    <location>
        <begin position="20"/>
        <end position="38"/>
    </location>
</feature>
<comment type="caution">
    <text evidence="4">The sequence shown here is derived from an EMBL/GenBank/DDBJ whole genome shotgun (WGS) entry which is preliminary data.</text>
</comment>
<protein>
    <submittedName>
        <fullName evidence="4">Uncharacterized protein</fullName>
    </submittedName>
</protein>
<feature type="region of interest" description="Disordered" evidence="2">
    <location>
        <begin position="99"/>
        <end position="161"/>
    </location>
</feature>
<evidence type="ECO:0000256" key="1">
    <source>
        <dbReference type="SAM" id="Coils"/>
    </source>
</evidence>
<name>A0ABS6AGC0_9RHOB</name>
<reference evidence="4" key="1">
    <citation type="submission" date="2021-06" db="EMBL/GenBank/DDBJ databases">
        <title>Paracoccus bacterium XHP0099 sp. nov., isolated from the surface waters of the Yellow Sea.</title>
        <authorList>
            <person name="Xue H."/>
            <person name="Zhang D."/>
        </authorList>
    </citation>
    <scope>NUCLEOTIDE SEQUENCE</scope>
    <source>
        <strain evidence="4">XHP0099</strain>
    </source>
</reference>
<keyword evidence="1" id="KW-0175">Coiled coil</keyword>
<feature type="coiled-coil region" evidence="1">
    <location>
        <begin position="67"/>
        <end position="94"/>
    </location>
</feature>
<keyword evidence="3" id="KW-0812">Transmembrane</keyword>
<gene>
    <name evidence="4" type="ORF">KNW02_05760</name>
</gene>
<accession>A0ABS6AGC0</accession>